<keyword evidence="1" id="KW-0175">Coiled coil</keyword>
<evidence type="ECO:0000313" key="3">
    <source>
        <dbReference type="EMBL" id="PSL55159.1"/>
    </source>
</evidence>
<proteinExistence type="predicted"/>
<dbReference type="OrthoDB" id="3700158at2"/>
<reference evidence="3 4" key="1">
    <citation type="submission" date="2018-03" db="EMBL/GenBank/DDBJ databases">
        <title>Genomic Encyclopedia of Type Strains, Phase III (KMG-III): the genomes of soil and plant-associated and newly described type strains.</title>
        <authorList>
            <person name="Whitman W."/>
        </authorList>
    </citation>
    <scope>NUCLEOTIDE SEQUENCE [LARGE SCALE GENOMIC DNA]</scope>
    <source>
        <strain evidence="3 4">CGMCC 4.7097</strain>
    </source>
</reference>
<dbReference type="Proteomes" id="UP000241118">
    <property type="component" value="Unassembled WGS sequence"/>
</dbReference>
<evidence type="ECO:0000313" key="4">
    <source>
        <dbReference type="Proteomes" id="UP000241118"/>
    </source>
</evidence>
<protein>
    <submittedName>
        <fullName evidence="3">Uncharacterized protein</fullName>
    </submittedName>
</protein>
<feature type="region of interest" description="Disordered" evidence="2">
    <location>
        <begin position="107"/>
        <end position="144"/>
    </location>
</feature>
<dbReference type="RefSeq" id="WP_106616078.1">
    <property type="nucleotide sequence ID" value="NZ_PYAX01000005.1"/>
</dbReference>
<evidence type="ECO:0000256" key="1">
    <source>
        <dbReference type="SAM" id="Coils"/>
    </source>
</evidence>
<organism evidence="3 4">
    <name type="scientific">Saccharothrix carnea</name>
    <dbReference type="NCBI Taxonomy" id="1280637"/>
    <lineage>
        <taxon>Bacteria</taxon>
        <taxon>Bacillati</taxon>
        <taxon>Actinomycetota</taxon>
        <taxon>Actinomycetes</taxon>
        <taxon>Pseudonocardiales</taxon>
        <taxon>Pseudonocardiaceae</taxon>
        <taxon>Saccharothrix</taxon>
    </lineage>
</organism>
<evidence type="ECO:0000256" key="2">
    <source>
        <dbReference type="SAM" id="MobiDB-lite"/>
    </source>
</evidence>
<keyword evidence="4" id="KW-1185">Reference proteome</keyword>
<name>A0A2P8I9K8_SACCR</name>
<sequence>MTFPYDKARLDSLVADVERRMANVEETARAASQVQLRSRGLTQADFAEISRVAHSPNAPRELKELARRVDAGEMSWQDIASGRAVDDEGVQRALQTGVPDLQRAYTAIQEGNDPEDVISAGTPKPGGRRDDDDDEPNKFTEDAW</sequence>
<comment type="caution">
    <text evidence="3">The sequence shown here is derived from an EMBL/GenBank/DDBJ whole genome shotgun (WGS) entry which is preliminary data.</text>
</comment>
<feature type="coiled-coil region" evidence="1">
    <location>
        <begin position="7"/>
        <end position="34"/>
    </location>
</feature>
<dbReference type="EMBL" id="PYAX01000005">
    <property type="protein sequence ID" value="PSL55159.1"/>
    <property type="molecule type" value="Genomic_DNA"/>
</dbReference>
<gene>
    <name evidence="3" type="ORF">B0I31_105116</name>
</gene>
<dbReference type="AlphaFoldDB" id="A0A2P8I9K8"/>
<accession>A0A2P8I9K8</accession>